<feature type="transmembrane region" description="Helical" evidence="6">
    <location>
        <begin position="72"/>
        <end position="89"/>
    </location>
</feature>
<evidence type="ECO:0000256" key="4">
    <source>
        <dbReference type="ARBA" id="ARBA00022989"/>
    </source>
</evidence>
<gene>
    <name evidence="8" type="ORF">UFOPK1438_00712</name>
</gene>
<keyword evidence="2" id="KW-1003">Cell membrane</keyword>
<evidence type="ECO:0000313" key="8">
    <source>
        <dbReference type="EMBL" id="CAB4545167.1"/>
    </source>
</evidence>
<name>A0A6J6C294_9ZZZZ</name>
<proteinExistence type="predicted"/>
<accession>A0A6J6C294</accession>
<evidence type="ECO:0000256" key="2">
    <source>
        <dbReference type="ARBA" id="ARBA00022475"/>
    </source>
</evidence>
<feature type="transmembrane region" description="Helical" evidence="6">
    <location>
        <begin position="240"/>
        <end position="260"/>
    </location>
</feature>
<dbReference type="InterPro" id="IPR042094">
    <property type="entry name" value="T2SS_GspF_sf"/>
</dbReference>
<dbReference type="AlphaFoldDB" id="A0A6J6C294"/>
<dbReference type="Gene3D" id="1.20.81.30">
    <property type="entry name" value="Type II secretion system (T2SS), domain F"/>
    <property type="match status" value="1"/>
</dbReference>
<protein>
    <submittedName>
        <fullName evidence="8">Unannotated protein</fullName>
    </submittedName>
</protein>
<reference evidence="8" key="1">
    <citation type="submission" date="2020-05" db="EMBL/GenBank/DDBJ databases">
        <authorList>
            <person name="Chiriac C."/>
            <person name="Salcher M."/>
            <person name="Ghai R."/>
            <person name="Kavagutti S V."/>
        </authorList>
    </citation>
    <scope>NUCLEOTIDE SEQUENCE</scope>
</reference>
<dbReference type="EMBL" id="CAEZSM010000082">
    <property type="protein sequence ID" value="CAB4545167.1"/>
    <property type="molecule type" value="Genomic_DNA"/>
</dbReference>
<evidence type="ECO:0000256" key="1">
    <source>
        <dbReference type="ARBA" id="ARBA00004651"/>
    </source>
</evidence>
<comment type="subcellular location">
    <subcellularLocation>
        <location evidence="1">Cell membrane</location>
        <topology evidence="1">Multi-pass membrane protein</topology>
    </subcellularLocation>
</comment>
<evidence type="ECO:0000256" key="5">
    <source>
        <dbReference type="ARBA" id="ARBA00023136"/>
    </source>
</evidence>
<feature type="transmembrane region" description="Helical" evidence="6">
    <location>
        <begin position="95"/>
        <end position="111"/>
    </location>
</feature>
<dbReference type="GO" id="GO:0005886">
    <property type="term" value="C:plasma membrane"/>
    <property type="evidence" value="ECO:0007669"/>
    <property type="project" value="UniProtKB-SubCell"/>
</dbReference>
<dbReference type="PANTHER" id="PTHR35007:SF4">
    <property type="entry name" value="CONSERVED TRANSMEMBRANE PROTEIN-RELATED"/>
    <property type="match status" value="1"/>
</dbReference>
<dbReference type="Pfam" id="PF00482">
    <property type="entry name" value="T2SSF"/>
    <property type="match status" value="1"/>
</dbReference>
<keyword evidence="3 6" id="KW-0812">Transmembrane</keyword>
<keyword evidence="5 6" id="KW-0472">Membrane</keyword>
<dbReference type="InterPro" id="IPR018076">
    <property type="entry name" value="T2SS_GspF_dom"/>
</dbReference>
<evidence type="ECO:0000259" key="7">
    <source>
        <dbReference type="Pfam" id="PF00482"/>
    </source>
</evidence>
<feature type="domain" description="Type II secretion system protein GspF" evidence="7">
    <location>
        <begin position="135"/>
        <end position="257"/>
    </location>
</feature>
<evidence type="ECO:0000256" key="3">
    <source>
        <dbReference type="ARBA" id="ARBA00022692"/>
    </source>
</evidence>
<evidence type="ECO:0000256" key="6">
    <source>
        <dbReference type="SAM" id="Phobius"/>
    </source>
</evidence>
<sequence length="271" mass="29967">MLTIICVALLFSIPGAYLIARGNNGAHSSSELQINAAFYASKTRDRSGVRIRLEELGRIGEREYENFRIRQALYCVASAVSSISLFLFLGKNFPLSFILSVLIASTMYIYIDRELSTQVKKYRSNLESEFPAVIEMLTLAISAGETPLSSIMRISQSATGQLPKEFARVVTDVRNGHSLHESLDSMGRRIKSVLIRRFVDALVTATLRGAPLVEVLTRHASEARSVQRNRVLSAAGKAEISMMIPVVFLILPISILFALWPSLANLNLFAS</sequence>
<organism evidence="8">
    <name type="scientific">freshwater metagenome</name>
    <dbReference type="NCBI Taxonomy" id="449393"/>
    <lineage>
        <taxon>unclassified sequences</taxon>
        <taxon>metagenomes</taxon>
        <taxon>ecological metagenomes</taxon>
    </lineage>
</organism>
<keyword evidence="4 6" id="KW-1133">Transmembrane helix</keyword>
<dbReference type="PANTHER" id="PTHR35007">
    <property type="entry name" value="INTEGRAL MEMBRANE PROTEIN-RELATED"/>
    <property type="match status" value="1"/>
</dbReference>